<name>A0A1Y6CPX8_9BACT</name>
<sequence>MQFIKSLLLIVLSILGYLYLQSQLSKPKSYTYFPLVTEKEFLEIDSITFESQTEKIFLKKTDQTWQVQEPETGPADAAKVLQALDLLMAVKMIRIVSDQASAWPDYGLDKNHSITLRRGDQMLRKVILGDIPKQGGHYIGFEGIGDGDLIFLIDQSLVVKMSPSAWLLSAKPSN</sequence>
<gene>
    <name evidence="2" type="ORF">SAMN06296036_12420</name>
</gene>
<protein>
    <recommendedName>
        <fullName evidence="1">DUF4340 domain-containing protein</fullName>
    </recommendedName>
</protein>
<accession>A0A1Y6CPX8</accession>
<dbReference type="RefSeq" id="WP_132323812.1">
    <property type="nucleotide sequence ID" value="NZ_FWZT01000024.1"/>
</dbReference>
<feature type="domain" description="DUF4340" evidence="1">
    <location>
        <begin position="65"/>
        <end position="166"/>
    </location>
</feature>
<evidence type="ECO:0000259" key="1">
    <source>
        <dbReference type="Pfam" id="PF14238"/>
    </source>
</evidence>
<organism evidence="2 3">
    <name type="scientific">Pseudobacteriovorax antillogorgiicola</name>
    <dbReference type="NCBI Taxonomy" id="1513793"/>
    <lineage>
        <taxon>Bacteria</taxon>
        <taxon>Pseudomonadati</taxon>
        <taxon>Bdellovibrionota</taxon>
        <taxon>Oligoflexia</taxon>
        <taxon>Oligoflexales</taxon>
        <taxon>Pseudobacteriovoracaceae</taxon>
        <taxon>Pseudobacteriovorax</taxon>
    </lineage>
</organism>
<evidence type="ECO:0000313" key="2">
    <source>
        <dbReference type="EMBL" id="SMF68207.1"/>
    </source>
</evidence>
<proteinExistence type="predicted"/>
<evidence type="ECO:0000313" key="3">
    <source>
        <dbReference type="Proteomes" id="UP000192907"/>
    </source>
</evidence>
<dbReference type="AlphaFoldDB" id="A0A1Y6CPX8"/>
<dbReference type="EMBL" id="FWZT01000024">
    <property type="protein sequence ID" value="SMF68207.1"/>
    <property type="molecule type" value="Genomic_DNA"/>
</dbReference>
<keyword evidence="3" id="KW-1185">Reference proteome</keyword>
<dbReference type="Pfam" id="PF14238">
    <property type="entry name" value="DUF4340"/>
    <property type="match status" value="1"/>
</dbReference>
<dbReference type="Proteomes" id="UP000192907">
    <property type="component" value="Unassembled WGS sequence"/>
</dbReference>
<dbReference type="STRING" id="1513793.SAMN06296036_12420"/>
<reference evidence="3" key="1">
    <citation type="submission" date="2017-04" db="EMBL/GenBank/DDBJ databases">
        <authorList>
            <person name="Varghese N."/>
            <person name="Submissions S."/>
        </authorList>
    </citation>
    <scope>NUCLEOTIDE SEQUENCE [LARGE SCALE GENOMIC DNA]</scope>
    <source>
        <strain evidence="3">RKEM611</strain>
    </source>
</reference>
<dbReference type="InterPro" id="IPR025641">
    <property type="entry name" value="DUF4340"/>
</dbReference>